<comment type="pathway">
    <text evidence="2 9">Purine metabolism; GMP biosynthesis; GMP from XMP (L-Gln route): step 1/1.</text>
</comment>
<keyword evidence="5 9" id="KW-0332">GMP biosynthesis</keyword>
<name>A0A449BFG0_HAPAX</name>
<dbReference type="CDD" id="cd01997">
    <property type="entry name" value="GMP_synthase_C"/>
    <property type="match status" value="1"/>
</dbReference>
<dbReference type="RefSeq" id="WP_026391013.1">
    <property type="nucleotide sequence ID" value="NZ_LR215048.1"/>
</dbReference>
<dbReference type="PRINTS" id="PR00096">
    <property type="entry name" value="GATASE"/>
</dbReference>
<dbReference type="NCBIfam" id="TIGR00888">
    <property type="entry name" value="guaA_Nterm"/>
    <property type="match status" value="1"/>
</dbReference>
<dbReference type="PROSITE" id="PS51273">
    <property type="entry name" value="GATASE_TYPE_1"/>
    <property type="match status" value="1"/>
</dbReference>
<feature type="active site" description="Nucleophile" evidence="9">
    <location>
        <position position="82"/>
    </location>
</feature>
<evidence type="ECO:0000256" key="5">
    <source>
        <dbReference type="ARBA" id="ARBA00022749"/>
    </source>
</evidence>
<dbReference type="FunFam" id="3.40.50.880:FF:000001">
    <property type="entry name" value="GMP synthase [glutamine-hydrolyzing]"/>
    <property type="match status" value="1"/>
</dbReference>
<dbReference type="InterPro" id="IPR025777">
    <property type="entry name" value="GMPS_ATP_PPase_dom"/>
</dbReference>
<proteinExistence type="inferred from homology"/>
<comment type="function">
    <text evidence="1 9">Catalyzes the synthesis of GMP from XMP.</text>
</comment>
<dbReference type="Pfam" id="PF00958">
    <property type="entry name" value="GMP_synt_C"/>
    <property type="match status" value="1"/>
</dbReference>
<feature type="binding site" evidence="10">
    <location>
        <begin position="221"/>
        <end position="227"/>
    </location>
    <ligand>
        <name>ATP</name>
        <dbReference type="ChEBI" id="CHEBI:30616"/>
    </ligand>
</feature>
<dbReference type="FunFam" id="3.40.50.620:FF:000001">
    <property type="entry name" value="GMP synthase [glutamine-hydrolyzing]"/>
    <property type="match status" value="1"/>
</dbReference>
<evidence type="ECO:0000256" key="9">
    <source>
        <dbReference type="HAMAP-Rule" id="MF_00344"/>
    </source>
</evidence>
<evidence type="ECO:0000256" key="1">
    <source>
        <dbReference type="ARBA" id="ARBA00002332"/>
    </source>
</evidence>
<evidence type="ECO:0000256" key="7">
    <source>
        <dbReference type="ARBA" id="ARBA00022840"/>
    </source>
</evidence>
<dbReference type="PANTHER" id="PTHR11922">
    <property type="entry name" value="GMP SYNTHASE-RELATED"/>
    <property type="match status" value="1"/>
</dbReference>
<evidence type="ECO:0000313" key="13">
    <source>
        <dbReference type="Proteomes" id="UP000289841"/>
    </source>
</evidence>
<dbReference type="SUPFAM" id="SSF54810">
    <property type="entry name" value="GMP synthetase C-terminal dimerisation domain"/>
    <property type="match status" value="1"/>
</dbReference>
<dbReference type="Pfam" id="PF02540">
    <property type="entry name" value="NAD_synthase"/>
    <property type="match status" value="1"/>
</dbReference>
<protein>
    <recommendedName>
        <fullName evidence="9">GMP synthase [glutamine-hydrolyzing]</fullName>
        <ecNumber evidence="9">6.3.5.2</ecNumber>
    </recommendedName>
    <alternativeName>
        <fullName evidence="9">GMP synthetase</fullName>
    </alternativeName>
    <alternativeName>
        <fullName evidence="9">Glutamine amidotransferase</fullName>
    </alternativeName>
</protein>
<dbReference type="PROSITE" id="PS51553">
    <property type="entry name" value="GMPS_ATP_PPASE"/>
    <property type="match status" value="1"/>
</dbReference>
<dbReference type="GO" id="GO:0003921">
    <property type="term" value="F:GMP synthase activity"/>
    <property type="evidence" value="ECO:0007669"/>
    <property type="project" value="InterPro"/>
</dbReference>
<keyword evidence="4 9" id="KW-0547">Nucleotide-binding</keyword>
<evidence type="ECO:0000256" key="4">
    <source>
        <dbReference type="ARBA" id="ARBA00022741"/>
    </source>
</evidence>
<evidence type="ECO:0000259" key="11">
    <source>
        <dbReference type="PROSITE" id="PS51553"/>
    </source>
</evidence>
<evidence type="ECO:0000256" key="6">
    <source>
        <dbReference type="ARBA" id="ARBA00022755"/>
    </source>
</evidence>
<evidence type="ECO:0000256" key="8">
    <source>
        <dbReference type="ARBA" id="ARBA00022962"/>
    </source>
</evidence>
<dbReference type="PRINTS" id="PR00099">
    <property type="entry name" value="CPSGATASE"/>
</dbReference>
<evidence type="ECO:0000256" key="10">
    <source>
        <dbReference type="PROSITE-ProRule" id="PRU00886"/>
    </source>
</evidence>
<dbReference type="InterPro" id="IPR014729">
    <property type="entry name" value="Rossmann-like_a/b/a_fold"/>
</dbReference>
<dbReference type="GO" id="GO:0005524">
    <property type="term" value="F:ATP binding"/>
    <property type="evidence" value="ECO:0007669"/>
    <property type="project" value="UniProtKB-UniRule"/>
</dbReference>
<dbReference type="OrthoDB" id="9802219at2"/>
<keyword evidence="7 9" id="KW-0067">ATP-binding</keyword>
<feature type="active site" evidence="9">
    <location>
        <position position="168"/>
    </location>
</feature>
<dbReference type="EMBL" id="LR215048">
    <property type="protein sequence ID" value="VEU81184.1"/>
    <property type="molecule type" value="Genomic_DNA"/>
</dbReference>
<keyword evidence="8 9" id="KW-0315">Glutamine amidotransferase</keyword>
<dbReference type="InterPro" id="IPR001674">
    <property type="entry name" value="GMP_synth_C"/>
</dbReference>
<keyword evidence="6 9" id="KW-0658">Purine biosynthesis</keyword>
<dbReference type="UniPathway" id="UPA00189">
    <property type="reaction ID" value="UER00296"/>
</dbReference>
<dbReference type="SUPFAM" id="SSF52317">
    <property type="entry name" value="Class I glutamine amidotransferase-like"/>
    <property type="match status" value="1"/>
</dbReference>
<dbReference type="EC" id="6.3.5.2" evidence="9"/>
<dbReference type="InterPro" id="IPR029062">
    <property type="entry name" value="Class_I_gatase-like"/>
</dbReference>
<dbReference type="Pfam" id="PF00117">
    <property type="entry name" value="GATase"/>
    <property type="match status" value="1"/>
</dbReference>
<feature type="active site" evidence="9">
    <location>
        <position position="170"/>
    </location>
</feature>
<dbReference type="KEGG" id="aaxa:NCTC10138_01581"/>
<dbReference type="InterPro" id="IPR022955">
    <property type="entry name" value="GMP_synthase"/>
</dbReference>
<dbReference type="Gene3D" id="3.40.50.880">
    <property type="match status" value="1"/>
</dbReference>
<dbReference type="CDD" id="cd01742">
    <property type="entry name" value="GATase1_GMP_Synthase"/>
    <property type="match status" value="1"/>
</dbReference>
<dbReference type="STRING" id="1278311.GCA_000428705_01613"/>
<dbReference type="InterPro" id="IPR017926">
    <property type="entry name" value="GATASE"/>
</dbReference>
<dbReference type="SUPFAM" id="SSF52402">
    <property type="entry name" value="Adenine nucleotide alpha hydrolases-like"/>
    <property type="match status" value="1"/>
</dbReference>
<reference evidence="12 13" key="1">
    <citation type="submission" date="2019-01" db="EMBL/GenBank/DDBJ databases">
        <authorList>
            <consortium name="Pathogen Informatics"/>
        </authorList>
    </citation>
    <scope>NUCLEOTIDE SEQUENCE [LARGE SCALE GENOMIC DNA]</scope>
    <source>
        <strain evidence="12 13">NCTC10138</strain>
    </source>
</reference>
<dbReference type="Proteomes" id="UP000289841">
    <property type="component" value="Chromosome"/>
</dbReference>
<gene>
    <name evidence="9 12" type="primary">guaA</name>
    <name evidence="12" type="ORF">NCTC10138_01581</name>
</gene>
<comment type="catalytic activity">
    <reaction evidence="9">
        <text>XMP + L-glutamine + ATP + H2O = GMP + L-glutamate + AMP + diphosphate + 2 H(+)</text>
        <dbReference type="Rhea" id="RHEA:11680"/>
        <dbReference type="ChEBI" id="CHEBI:15377"/>
        <dbReference type="ChEBI" id="CHEBI:15378"/>
        <dbReference type="ChEBI" id="CHEBI:29985"/>
        <dbReference type="ChEBI" id="CHEBI:30616"/>
        <dbReference type="ChEBI" id="CHEBI:33019"/>
        <dbReference type="ChEBI" id="CHEBI:57464"/>
        <dbReference type="ChEBI" id="CHEBI:58115"/>
        <dbReference type="ChEBI" id="CHEBI:58359"/>
        <dbReference type="ChEBI" id="CHEBI:456215"/>
        <dbReference type="EC" id="6.3.5.2"/>
    </reaction>
</comment>
<evidence type="ECO:0000256" key="3">
    <source>
        <dbReference type="ARBA" id="ARBA00022598"/>
    </source>
</evidence>
<dbReference type="Gene3D" id="3.30.300.10">
    <property type="match status" value="1"/>
</dbReference>
<dbReference type="FunFam" id="3.30.300.10:FF:000002">
    <property type="entry name" value="GMP synthase [glutamine-hydrolyzing]"/>
    <property type="match status" value="1"/>
</dbReference>
<dbReference type="InterPro" id="IPR004739">
    <property type="entry name" value="GMP_synth_GATase"/>
</dbReference>
<dbReference type="NCBIfam" id="TIGR00884">
    <property type="entry name" value="guaA_Cterm"/>
    <property type="match status" value="1"/>
</dbReference>
<evidence type="ECO:0000313" key="12">
    <source>
        <dbReference type="EMBL" id="VEU81184.1"/>
    </source>
</evidence>
<feature type="domain" description="GMPS ATP-PPase" evidence="11">
    <location>
        <begin position="194"/>
        <end position="383"/>
    </location>
</feature>
<comment type="subunit">
    <text evidence="9">Homodimer.</text>
</comment>
<dbReference type="NCBIfam" id="NF000848">
    <property type="entry name" value="PRK00074.1"/>
    <property type="match status" value="1"/>
</dbReference>
<sequence>MVNKILVLDFGSQYNQLIVRRIRELGVYSELVSHEISIEEIKKDKSIKGLVLSGGPHSVYDEDSYKIDKEIFDLGLPILGICYGMQLMTKLLGGSVSKSLKKEYGLTTIQTKGSSLTIDLPSEFIVWMSHGDSVTRVPNDFKITASSKLTEVVMMEHISKPFFGIQFHVEVEHTNHGREILGLFLNQCDVERNWSMESFIVEQTKKIKETVKNDKVILALSGGVDSSVVAALLNHAIKDQLTCIFVDHGLLRKGERESVEKVFKDEFKINLITVDAKKRFLEKLKNISDPEIKRKIIGNEFIRVFEEETNKLNDAKFLAQGTLYTDIIESGTKHAETIKSHHNVGGLPEDIKFKLIEPLNTLFKDEVRDLGRKLGLSNEIVDRQPFPGPGLAIRILGDITDEKIKVVQESDYILREEFKNHGLDKKIWQYFTVLTPLKTVGVKGDKRAYENVLAIRAVTSIDGMTADFADIPYNVLQIVSTRIINEVDGVGRVVYDITSKPPGTIEWE</sequence>
<evidence type="ECO:0000256" key="2">
    <source>
        <dbReference type="ARBA" id="ARBA00005153"/>
    </source>
</evidence>
<dbReference type="AlphaFoldDB" id="A0A449BFG0"/>
<dbReference type="InterPro" id="IPR022310">
    <property type="entry name" value="NAD/GMP_synthase"/>
</dbReference>
<accession>A0A449BFG0</accession>
<keyword evidence="3 9" id="KW-0436">Ligase</keyword>
<dbReference type="Gene3D" id="3.40.50.620">
    <property type="entry name" value="HUPs"/>
    <property type="match status" value="1"/>
</dbReference>
<organism evidence="12 13">
    <name type="scientific">Haploplasma axanthum</name>
    <name type="common">Acholeplasma axanthum</name>
    <dbReference type="NCBI Taxonomy" id="29552"/>
    <lineage>
        <taxon>Bacteria</taxon>
        <taxon>Bacillati</taxon>
        <taxon>Mycoplasmatota</taxon>
        <taxon>Mollicutes</taxon>
        <taxon>Acholeplasmatales</taxon>
        <taxon>Acholeplasmataceae</taxon>
        <taxon>Haploplasma</taxon>
    </lineage>
</organism>
<dbReference type="HAMAP" id="MF_00344">
    <property type="entry name" value="GMP_synthase"/>
    <property type="match status" value="1"/>
</dbReference>
<dbReference type="PANTHER" id="PTHR11922:SF2">
    <property type="entry name" value="GMP SYNTHASE [GLUTAMINE-HYDROLYZING]"/>
    <property type="match status" value="1"/>
</dbReference>
<dbReference type="GO" id="GO:0005829">
    <property type="term" value="C:cytosol"/>
    <property type="evidence" value="ECO:0007669"/>
    <property type="project" value="TreeGrafter"/>
</dbReference>
<keyword evidence="13" id="KW-1185">Reference proteome</keyword>